<gene>
    <name evidence="1" type="primary">g8876</name>
    <name evidence="1" type="ORF">NpPPO83_00008876</name>
</gene>
<accession>A0ACB5S1F5</accession>
<comment type="caution">
    <text evidence="1">The sequence shown here is derived from an EMBL/GenBank/DDBJ whole genome shotgun (WGS) entry which is preliminary data.</text>
</comment>
<proteinExistence type="predicted"/>
<protein>
    <submittedName>
        <fullName evidence="1">Integral membrane protein</fullName>
    </submittedName>
</protein>
<dbReference type="Proteomes" id="UP001165186">
    <property type="component" value="Unassembled WGS sequence"/>
</dbReference>
<evidence type="ECO:0000313" key="1">
    <source>
        <dbReference type="EMBL" id="GME26516.1"/>
    </source>
</evidence>
<evidence type="ECO:0000313" key="2">
    <source>
        <dbReference type="Proteomes" id="UP001165186"/>
    </source>
</evidence>
<organism evidence="1 2">
    <name type="scientific">Neofusicoccum parvum</name>
    <dbReference type="NCBI Taxonomy" id="310453"/>
    <lineage>
        <taxon>Eukaryota</taxon>
        <taxon>Fungi</taxon>
        <taxon>Dikarya</taxon>
        <taxon>Ascomycota</taxon>
        <taxon>Pezizomycotina</taxon>
        <taxon>Dothideomycetes</taxon>
        <taxon>Dothideomycetes incertae sedis</taxon>
        <taxon>Botryosphaeriales</taxon>
        <taxon>Botryosphaeriaceae</taxon>
        <taxon>Neofusicoccum</taxon>
    </lineage>
</organism>
<keyword evidence="2" id="KW-1185">Reference proteome</keyword>
<dbReference type="EMBL" id="BSXG01000028">
    <property type="protein sequence ID" value="GME26516.1"/>
    <property type="molecule type" value="Genomic_DNA"/>
</dbReference>
<reference evidence="1" key="1">
    <citation type="submission" date="2024-09" db="EMBL/GenBank/DDBJ databases">
        <title>Draft Genome Sequences of Neofusicoccum parvum.</title>
        <authorList>
            <person name="Ashida A."/>
            <person name="Camagna M."/>
            <person name="Tanaka A."/>
            <person name="Takemoto D."/>
        </authorList>
    </citation>
    <scope>NUCLEOTIDE SEQUENCE</scope>
    <source>
        <strain evidence="1">PPO83</strain>
    </source>
</reference>
<name>A0ACB5S1F5_9PEZI</name>
<sequence>MAPPEGATTEYVNPEDISGPVYTSGLAYADYGLGIHLWNVSLESYSPHFLKWEMAASVVYAPAVACTKISILLFYRRLSPGRVFAITAQGITFFLIAYSVCSIFTLIFGCLPVRAIYDLTAPKSRCINRNAAILALSIVNIVINIVMLLLPLQILIPLHIPKRQKLALTVVFLIGAFACASSIVRTVLLIPLFNSPDFTWNVVDQYVWAFIEINTSIVCASIPPLKPLFSRYLPVVLGRQHGSDISKKSDALREGGEGYTLSSVENSGKIKTGIFGAKPSMMTGTIVGGRGDDDNQSTEEIRYKGQDMGTESEEQSFNAGDIRIIRTTELDVTSVYRTTTEVAR</sequence>